<keyword evidence="1" id="KW-0863">Zinc-finger</keyword>
<sequence length="127" mass="13904">MAMTAKQAKAVAERYQKALELVEQGRVFRLYGGGEGDYVVVNGDGVAYLVNVISGECACPDAQYRCSKLGILCKHALAALIVHERAEKGAGEPPQPPAPEPEPARLSRIEVDLMEEEQARRLLEHLF</sequence>
<keyword evidence="1" id="KW-0862">Zinc</keyword>
<gene>
    <name evidence="4" type="ORF">ENP34_01020</name>
</gene>
<organism evidence="4">
    <name type="scientific">Thermorudis peleae</name>
    <dbReference type="NCBI Taxonomy" id="1382356"/>
    <lineage>
        <taxon>Bacteria</taxon>
        <taxon>Pseudomonadati</taxon>
        <taxon>Thermomicrobiota</taxon>
        <taxon>Thermomicrobia</taxon>
        <taxon>Thermomicrobia incertae sedis</taxon>
        <taxon>Thermorudis</taxon>
    </lineage>
</organism>
<dbReference type="PROSITE" id="PS50966">
    <property type="entry name" value="ZF_SWIM"/>
    <property type="match status" value="1"/>
</dbReference>
<dbReference type="GO" id="GO:0008270">
    <property type="term" value="F:zinc ion binding"/>
    <property type="evidence" value="ECO:0007669"/>
    <property type="project" value="UniProtKB-KW"/>
</dbReference>
<feature type="region of interest" description="Disordered" evidence="2">
    <location>
        <begin position="87"/>
        <end position="106"/>
    </location>
</feature>
<dbReference type="Pfam" id="PF04434">
    <property type="entry name" value="SWIM"/>
    <property type="match status" value="1"/>
</dbReference>
<dbReference type="InterPro" id="IPR007527">
    <property type="entry name" value="Znf_SWIM"/>
</dbReference>
<evidence type="ECO:0000256" key="2">
    <source>
        <dbReference type="SAM" id="MobiDB-lite"/>
    </source>
</evidence>
<accession>A0A831TDC0</accession>
<proteinExistence type="predicted"/>
<evidence type="ECO:0000256" key="1">
    <source>
        <dbReference type="PROSITE-ProRule" id="PRU00325"/>
    </source>
</evidence>
<dbReference type="AlphaFoldDB" id="A0A831TDC0"/>
<comment type="caution">
    <text evidence="4">The sequence shown here is derived from an EMBL/GenBank/DDBJ whole genome shotgun (WGS) entry which is preliminary data.</text>
</comment>
<protein>
    <submittedName>
        <fullName evidence="4">SWIM zinc finger family protein</fullName>
    </submittedName>
</protein>
<keyword evidence="1" id="KW-0479">Metal-binding</keyword>
<evidence type="ECO:0000259" key="3">
    <source>
        <dbReference type="PROSITE" id="PS50966"/>
    </source>
</evidence>
<reference evidence="4" key="1">
    <citation type="journal article" date="2020" name="mSystems">
        <title>Genome- and Community-Level Interaction Insights into Carbon Utilization and Element Cycling Functions of Hydrothermarchaeota in Hydrothermal Sediment.</title>
        <authorList>
            <person name="Zhou Z."/>
            <person name="Liu Y."/>
            <person name="Xu W."/>
            <person name="Pan J."/>
            <person name="Luo Z.H."/>
            <person name="Li M."/>
        </authorList>
    </citation>
    <scope>NUCLEOTIDE SEQUENCE [LARGE SCALE GENOMIC DNA]</scope>
    <source>
        <strain evidence="4">SpSt-210</strain>
    </source>
</reference>
<dbReference type="EMBL" id="DSIY01000026">
    <property type="protein sequence ID" value="HEG90020.1"/>
    <property type="molecule type" value="Genomic_DNA"/>
</dbReference>
<evidence type="ECO:0000313" key="4">
    <source>
        <dbReference type="EMBL" id="HEG90020.1"/>
    </source>
</evidence>
<name>A0A831TDC0_9BACT</name>
<feature type="domain" description="SWIM-type" evidence="3">
    <location>
        <begin position="48"/>
        <end position="84"/>
    </location>
</feature>